<feature type="transmembrane region" description="Helical" evidence="1">
    <location>
        <begin position="14"/>
        <end position="33"/>
    </location>
</feature>
<sequence length="196" mass="22208">MDVALIRQLVWLDYRLALIFTAIAPLVLLIWSLRVDNIAIKRSLLLYWRVASMVLITIYLAIGNIGASFISGILANILIVLALWFWRDLNEDINASRHILKPIYLGWRWAASFYCVLTGIFRLIFANCAFVSSDRLSDVCKVWFEPPASFGKFFSGFIAPENLAFAGAVAGIVYMLYLSIFLVFSLPKTGRIAFRD</sequence>
<dbReference type="Proteomes" id="UP000631421">
    <property type="component" value="Unassembled WGS sequence"/>
</dbReference>
<reference evidence="2" key="2">
    <citation type="submission" date="2020-08" db="EMBL/GenBank/DDBJ databases">
        <authorList>
            <person name="Chen M."/>
            <person name="Teng W."/>
            <person name="Zhao L."/>
            <person name="Hu C."/>
            <person name="Zhou Y."/>
            <person name="Han B."/>
            <person name="Song L."/>
            <person name="Shu W."/>
        </authorList>
    </citation>
    <scope>NUCLEOTIDE SEQUENCE</scope>
    <source>
        <strain evidence="2">FACHB-1277</strain>
    </source>
</reference>
<protein>
    <submittedName>
        <fullName evidence="2">DUF3177 family protein</fullName>
    </submittedName>
</protein>
<dbReference type="InterPro" id="IPR021515">
    <property type="entry name" value="DUF3177"/>
</dbReference>
<keyword evidence="1" id="KW-0472">Membrane</keyword>
<feature type="transmembrane region" description="Helical" evidence="1">
    <location>
        <begin position="45"/>
        <end position="62"/>
    </location>
</feature>
<feature type="transmembrane region" description="Helical" evidence="1">
    <location>
        <begin position="107"/>
        <end position="125"/>
    </location>
</feature>
<feature type="transmembrane region" description="Helical" evidence="1">
    <location>
        <begin position="163"/>
        <end position="186"/>
    </location>
</feature>
<reference evidence="2" key="1">
    <citation type="journal article" date="2015" name="ISME J.">
        <title>Draft Genome Sequence of Streptomyces incarnatus NRRL8089, which Produces the Nucleoside Antibiotic Sinefungin.</title>
        <authorList>
            <person name="Oshima K."/>
            <person name="Hattori M."/>
            <person name="Shimizu H."/>
            <person name="Fukuda K."/>
            <person name="Nemoto M."/>
            <person name="Inagaki K."/>
            <person name="Tamura T."/>
        </authorList>
    </citation>
    <scope>NUCLEOTIDE SEQUENCE</scope>
    <source>
        <strain evidence="2">FACHB-1277</strain>
    </source>
</reference>
<keyword evidence="1" id="KW-0812">Transmembrane</keyword>
<organism evidence="2 3">
    <name type="scientific">Pseudanabaena cinerea FACHB-1277</name>
    <dbReference type="NCBI Taxonomy" id="2949581"/>
    <lineage>
        <taxon>Bacteria</taxon>
        <taxon>Bacillati</taxon>
        <taxon>Cyanobacteriota</taxon>
        <taxon>Cyanophyceae</taxon>
        <taxon>Pseudanabaenales</taxon>
        <taxon>Pseudanabaenaceae</taxon>
        <taxon>Pseudanabaena</taxon>
        <taxon>Pseudanabaena cinerea</taxon>
    </lineage>
</organism>
<keyword evidence="1" id="KW-1133">Transmembrane helix</keyword>
<evidence type="ECO:0000313" key="2">
    <source>
        <dbReference type="EMBL" id="MBD2149622.1"/>
    </source>
</evidence>
<keyword evidence="3" id="KW-1185">Reference proteome</keyword>
<proteinExistence type="predicted"/>
<dbReference type="Pfam" id="PF11375">
    <property type="entry name" value="DUF3177"/>
    <property type="match status" value="1"/>
</dbReference>
<evidence type="ECO:0000313" key="3">
    <source>
        <dbReference type="Proteomes" id="UP000631421"/>
    </source>
</evidence>
<gene>
    <name evidence="2" type="ORF">H6F44_05710</name>
</gene>
<name>A0A926UT14_9CYAN</name>
<dbReference type="AlphaFoldDB" id="A0A926UT14"/>
<evidence type="ECO:0000256" key="1">
    <source>
        <dbReference type="SAM" id="Phobius"/>
    </source>
</evidence>
<comment type="caution">
    <text evidence="2">The sequence shown here is derived from an EMBL/GenBank/DDBJ whole genome shotgun (WGS) entry which is preliminary data.</text>
</comment>
<accession>A0A926UT14</accession>
<dbReference type="EMBL" id="JACJPY010000011">
    <property type="protein sequence ID" value="MBD2149622.1"/>
    <property type="molecule type" value="Genomic_DNA"/>
</dbReference>
<feature type="transmembrane region" description="Helical" evidence="1">
    <location>
        <begin position="68"/>
        <end position="86"/>
    </location>
</feature>
<dbReference type="RefSeq" id="WP_190349995.1">
    <property type="nucleotide sequence ID" value="NZ_JACJPY010000011.1"/>
</dbReference>